<protein>
    <submittedName>
        <fullName evidence="8">Transglycosylase</fullName>
    </submittedName>
</protein>
<dbReference type="InterPro" id="IPR007341">
    <property type="entry name" value="Transgly_assoc"/>
</dbReference>
<reference evidence="8 9" key="1">
    <citation type="submission" date="2017-02" db="EMBL/GenBank/DDBJ databases">
        <title>The new phylogeny of genus Mycobacterium.</title>
        <authorList>
            <person name="Tortoli E."/>
            <person name="Trovato A."/>
            <person name="Cirillo D.M."/>
        </authorList>
    </citation>
    <scope>NUCLEOTIDE SEQUENCE [LARGE SCALE GENOMIC DNA]</scope>
    <source>
        <strain evidence="8 9">DSM 44338</strain>
    </source>
</reference>
<dbReference type="PANTHER" id="PTHR33884">
    <property type="entry name" value="UPF0410 PROTEIN YMGE"/>
    <property type="match status" value="1"/>
</dbReference>
<feature type="transmembrane region" description="Helical" evidence="7">
    <location>
        <begin position="65"/>
        <end position="84"/>
    </location>
</feature>
<keyword evidence="4 7" id="KW-0812">Transmembrane</keyword>
<name>A0A1X0JTW2_9MYCO</name>
<keyword evidence="6 7" id="KW-0472">Membrane</keyword>
<comment type="caution">
    <text evidence="8">The sequence shown here is derived from an EMBL/GenBank/DDBJ whole genome shotgun (WGS) entry which is preliminary data.</text>
</comment>
<dbReference type="PANTHER" id="PTHR33884:SF3">
    <property type="entry name" value="UPF0410 PROTEIN YMGE"/>
    <property type="match status" value="1"/>
</dbReference>
<evidence type="ECO:0000256" key="3">
    <source>
        <dbReference type="ARBA" id="ARBA00022475"/>
    </source>
</evidence>
<dbReference type="STRING" id="75922.BST47_09785"/>
<evidence type="ECO:0000256" key="7">
    <source>
        <dbReference type="SAM" id="Phobius"/>
    </source>
</evidence>
<dbReference type="Proteomes" id="UP000192411">
    <property type="component" value="Unassembled WGS sequence"/>
</dbReference>
<proteinExistence type="inferred from homology"/>
<comment type="subcellular location">
    <subcellularLocation>
        <location evidence="1">Cell membrane</location>
        <topology evidence="1">Multi-pass membrane protein</topology>
    </subcellularLocation>
</comment>
<evidence type="ECO:0000256" key="1">
    <source>
        <dbReference type="ARBA" id="ARBA00004651"/>
    </source>
</evidence>
<dbReference type="AlphaFoldDB" id="A0A1X0JTW2"/>
<dbReference type="EMBL" id="MVIM01000004">
    <property type="protein sequence ID" value="ORB66160.1"/>
    <property type="molecule type" value="Genomic_DNA"/>
</dbReference>
<accession>A0A1X0JTW2</accession>
<organism evidence="8 9">
    <name type="scientific">Mycolicibacterium tusciae</name>
    <dbReference type="NCBI Taxonomy" id="75922"/>
    <lineage>
        <taxon>Bacteria</taxon>
        <taxon>Bacillati</taxon>
        <taxon>Actinomycetota</taxon>
        <taxon>Actinomycetes</taxon>
        <taxon>Mycobacteriales</taxon>
        <taxon>Mycobacteriaceae</taxon>
        <taxon>Mycolicibacterium</taxon>
    </lineage>
</organism>
<evidence type="ECO:0000256" key="6">
    <source>
        <dbReference type="ARBA" id="ARBA00023136"/>
    </source>
</evidence>
<dbReference type="Pfam" id="PF04226">
    <property type="entry name" value="Transgly_assoc"/>
    <property type="match status" value="1"/>
</dbReference>
<dbReference type="RefSeq" id="WP_083125334.1">
    <property type="nucleotide sequence ID" value="NZ_MVIM01000004.1"/>
</dbReference>
<evidence type="ECO:0000313" key="8">
    <source>
        <dbReference type="EMBL" id="ORB66160.1"/>
    </source>
</evidence>
<dbReference type="GO" id="GO:0005886">
    <property type="term" value="C:plasma membrane"/>
    <property type="evidence" value="ECO:0007669"/>
    <property type="project" value="UniProtKB-SubCell"/>
</dbReference>
<evidence type="ECO:0000313" key="9">
    <source>
        <dbReference type="Proteomes" id="UP000192411"/>
    </source>
</evidence>
<gene>
    <name evidence="8" type="ORF">BST47_09785</name>
</gene>
<keyword evidence="9" id="KW-1185">Reference proteome</keyword>
<comment type="similarity">
    <text evidence="2">Belongs to the UPF0410 family.</text>
</comment>
<keyword evidence="3" id="KW-1003">Cell membrane</keyword>
<evidence type="ECO:0000256" key="4">
    <source>
        <dbReference type="ARBA" id="ARBA00022692"/>
    </source>
</evidence>
<sequence>MIGLILSILVIGLLAGALARLLVPGRQNISVVMTIVLGVVGSFVGGFLGYLLFGKDGAEGFLQPSGILGSVIGAVVVLLIWISVGRRSSVRSR</sequence>
<evidence type="ECO:0000256" key="5">
    <source>
        <dbReference type="ARBA" id="ARBA00022989"/>
    </source>
</evidence>
<evidence type="ECO:0000256" key="2">
    <source>
        <dbReference type="ARBA" id="ARBA00011006"/>
    </source>
</evidence>
<keyword evidence="5 7" id="KW-1133">Transmembrane helix</keyword>
<feature type="transmembrane region" description="Helical" evidence="7">
    <location>
        <begin position="29"/>
        <end position="53"/>
    </location>
</feature>